<sequence>MNPLPPKGILQSHALEKYIYETSIYPREHEELKNLRETTVEKYGSRSIMSVPVDEGLFIAMLVKIMNARRTLEIGVFTGYSLLATALALPDDGQVTAIDIDKEAFEVGLPFIRKSGVEHKINFIKSEAKSVLSELLSNDKPREEYDFAFVDADKPNYKHYHEQLLKLVKVGGIIAYDNTLWFGFVAQEENAVPEHMRHSRKAILEINKFLANDPRIEISQVSVGDGITLCRRLY</sequence>
<dbReference type="SUPFAM" id="SSF53335">
    <property type="entry name" value="S-adenosyl-L-methionine-dependent methyltransferases"/>
    <property type="match status" value="1"/>
</dbReference>
<dbReference type="eggNOG" id="KOG1663">
    <property type="taxonomic scope" value="Eukaryota"/>
</dbReference>
<organism evidence="7 8">
    <name type="scientific">Ricinus communis</name>
    <name type="common">Castor bean</name>
    <dbReference type="NCBI Taxonomy" id="3988"/>
    <lineage>
        <taxon>Eukaryota</taxon>
        <taxon>Viridiplantae</taxon>
        <taxon>Streptophyta</taxon>
        <taxon>Embryophyta</taxon>
        <taxon>Tracheophyta</taxon>
        <taxon>Spermatophyta</taxon>
        <taxon>Magnoliopsida</taxon>
        <taxon>eudicotyledons</taxon>
        <taxon>Gunneridae</taxon>
        <taxon>Pentapetalae</taxon>
        <taxon>rosids</taxon>
        <taxon>fabids</taxon>
        <taxon>Malpighiales</taxon>
        <taxon>Euphorbiaceae</taxon>
        <taxon>Acalyphoideae</taxon>
        <taxon>Acalypheae</taxon>
        <taxon>Ricinus</taxon>
    </lineage>
</organism>
<dbReference type="EC" id="2.1.1.104" evidence="7"/>
<dbReference type="OrthoDB" id="10251242at2759"/>
<dbReference type="EMBL" id="EQ974045">
    <property type="protein sequence ID" value="EEF34831.1"/>
    <property type="molecule type" value="Genomic_DNA"/>
</dbReference>
<dbReference type="KEGG" id="rcu:8272283"/>
<dbReference type="PANTHER" id="PTHR10509">
    <property type="entry name" value="O-METHYLTRANSFERASE-RELATED"/>
    <property type="match status" value="1"/>
</dbReference>
<comment type="similarity">
    <text evidence="6">Belongs to the class I-like SAM-binding methyltransferase superfamily. Cation-dependent O-methyltransferase family.</text>
</comment>
<dbReference type="InParanoid" id="B9SNF3"/>
<keyword evidence="2 7" id="KW-0489">Methyltransferase</keyword>
<dbReference type="InterPro" id="IPR002935">
    <property type="entry name" value="SAM_O-MeTrfase"/>
</dbReference>
<evidence type="ECO:0000256" key="6">
    <source>
        <dbReference type="ARBA" id="ARBA00023453"/>
    </source>
</evidence>
<dbReference type="AlphaFoldDB" id="B9SNF3"/>
<dbReference type="Proteomes" id="UP000008311">
    <property type="component" value="Unassembled WGS sequence"/>
</dbReference>
<keyword evidence="4" id="KW-0949">S-adenosyl-L-methionine</keyword>
<name>B9SNF3_RICCO</name>
<dbReference type="PROSITE" id="PS51682">
    <property type="entry name" value="SAM_OMT_I"/>
    <property type="match status" value="1"/>
</dbReference>
<evidence type="ECO:0000256" key="4">
    <source>
        <dbReference type="ARBA" id="ARBA00022691"/>
    </source>
</evidence>
<accession>B9SNF3</accession>
<dbReference type="GO" id="GO:0042409">
    <property type="term" value="F:caffeoyl-CoA O-methyltransferase activity"/>
    <property type="evidence" value="ECO:0007669"/>
    <property type="project" value="UniProtKB-EC"/>
</dbReference>
<dbReference type="GO" id="GO:0032259">
    <property type="term" value="P:methylation"/>
    <property type="evidence" value="ECO:0007669"/>
    <property type="project" value="UniProtKB-KW"/>
</dbReference>
<dbReference type="GO" id="GO:0008757">
    <property type="term" value="F:S-adenosylmethionine-dependent methyltransferase activity"/>
    <property type="evidence" value="ECO:0000318"/>
    <property type="project" value="GO_Central"/>
</dbReference>
<dbReference type="Pfam" id="PF01596">
    <property type="entry name" value="Methyltransf_3"/>
    <property type="match status" value="1"/>
</dbReference>
<keyword evidence="5" id="KW-0479">Metal-binding</keyword>
<evidence type="ECO:0000256" key="1">
    <source>
        <dbReference type="ARBA" id="ARBA00002334"/>
    </source>
</evidence>
<dbReference type="STRING" id="3988.B9SNF3"/>
<dbReference type="GO" id="GO:0046872">
    <property type="term" value="F:metal ion binding"/>
    <property type="evidence" value="ECO:0007669"/>
    <property type="project" value="UniProtKB-KW"/>
</dbReference>
<evidence type="ECO:0000313" key="7">
    <source>
        <dbReference type="EMBL" id="EEF34831.1"/>
    </source>
</evidence>
<dbReference type="InterPro" id="IPR050362">
    <property type="entry name" value="Cation-dep_OMT"/>
</dbReference>
<dbReference type="InterPro" id="IPR029063">
    <property type="entry name" value="SAM-dependent_MTases_sf"/>
</dbReference>
<gene>
    <name evidence="7" type="ORF">RCOM_1148460</name>
</gene>
<evidence type="ECO:0000313" key="8">
    <source>
        <dbReference type="Proteomes" id="UP000008311"/>
    </source>
</evidence>
<proteinExistence type="inferred from homology"/>
<dbReference type="CDD" id="cd02440">
    <property type="entry name" value="AdoMet_MTases"/>
    <property type="match status" value="1"/>
</dbReference>
<protein>
    <submittedName>
        <fullName evidence="7">O-methyltransferase, putative</fullName>
        <ecNumber evidence="7">2.1.1.104</ecNumber>
    </submittedName>
</protein>
<keyword evidence="8" id="KW-1185">Reference proteome</keyword>
<reference evidence="8" key="1">
    <citation type="journal article" date="2010" name="Nat. Biotechnol.">
        <title>Draft genome sequence of the oilseed species Ricinus communis.</title>
        <authorList>
            <person name="Chan A.P."/>
            <person name="Crabtree J."/>
            <person name="Zhao Q."/>
            <person name="Lorenzi H."/>
            <person name="Orvis J."/>
            <person name="Puiu D."/>
            <person name="Melake-Berhan A."/>
            <person name="Jones K.M."/>
            <person name="Redman J."/>
            <person name="Chen G."/>
            <person name="Cahoon E.B."/>
            <person name="Gedil M."/>
            <person name="Stanke M."/>
            <person name="Haas B.J."/>
            <person name="Wortman J.R."/>
            <person name="Fraser-Liggett C.M."/>
            <person name="Ravel J."/>
            <person name="Rabinowicz P.D."/>
        </authorList>
    </citation>
    <scope>NUCLEOTIDE SEQUENCE [LARGE SCALE GENOMIC DNA]</scope>
    <source>
        <strain evidence="8">cv. Hale</strain>
    </source>
</reference>
<dbReference type="PANTHER" id="PTHR10509:SF34">
    <property type="entry name" value="TAPETUM-SPECIFIC METHYLTRANSFERASE 1"/>
    <property type="match status" value="1"/>
</dbReference>
<comment type="function">
    <text evidence="1">Methylates caffeoyl-CoA to feruloyl-CoA and 5-hydroxyferuloyl-CoA to sinapoyl-CoA. Plays a role in the synthesis of feruloylated polysaccharides. Involved in the reinforcement of the plant cell wall. Also involved in the responding to wounding or pathogen challenge by the increased formation of cell wall-bound ferulic acid polymers.</text>
</comment>
<evidence type="ECO:0000256" key="5">
    <source>
        <dbReference type="ARBA" id="ARBA00022723"/>
    </source>
</evidence>
<evidence type="ECO:0000256" key="3">
    <source>
        <dbReference type="ARBA" id="ARBA00022679"/>
    </source>
</evidence>
<evidence type="ECO:0000256" key="2">
    <source>
        <dbReference type="ARBA" id="ARBA00022603"/>
    </source>
</evidence>
<dbReference type="FunCoup" id="B9SNF3">
    <property type="interactions" value="421"/>
</dbReference>
<dbReference type="Gene3D" id="3.40.50.150">
    <property type="entry name" value="Vaccinia Virus protein VP39"/>
    <property type="match status" value="1"/>
</dbReference>
<keyword evidence="3 7" id="KW-0808">Transferase</keyword>